<gene>
    <name evidence="1" type="ORF">MHUMG1_01305</name>
</gene>
<name>A0A9P8MJ76_9HYPO</name>
<organism evidence="1 2">
    <name type="scientific">Metarhizium humberi</name>
    <dbReference type="NCBI Taxonomy" id="2596975"/>
    <lineage>
        <taxon>Eukaryota</taxon>
        <taxon>Fungi</taxon>
        <taxon>Dikarya</taxon>
        <taxon>Ascomycota</taxon>
        <taxon>Pezizomycotina</taxon>
        <taxon>Sordariomycetes</taxon>
        <taxon>Hypocreomycetidae</taxon>
        <taxon>Hypocreales</taxon>
        <taxon>Clavicipitaceae</taxon>
        <taxon>Metarhizium</taxon>
    </lineage>
</organism>
<reference evidence="1 2" key="1">
    <citation type="submission" date="2020-07" db="EMBL/GenBank/DDBJ databases">
        <title>Metarhizium humberi genome.</title>
        <authorList>
            <person name="Lysoe E."/>
        </authorList>
    </citation>
    <scope>NUCLEOTIDE SEQUENCE [LARGE SCALE GENOMIC DNA]</scope>
    <source>
        <strain evidence="1 2">ESALQ1638</strain>
    </source>
</reference>
<keyword evidence="2" id="KW-1185">Reference proteome</keyword>
<dbReference type="EMBL" id="JACEFI010000002">
    <property type="protein sequence ID" value="KAH0600309.1"/>
    <property type="molecule type" value="Genomic_DNA"/>
</dbReference>
<protein>
    <submittedName>
        <fullName evidence="1">Uncharacterized protein</fullName>
    </submittedName>
</protein>
<evidence type="ECO:0000313" key="1">
    <source>
        <dbReference type="EMBL" id="KAH0600309.1"/>
    </source>
</evidence>
<evidence type="ECO:0000313" key="2">
    <source>
        <dbReference type="Proteomes" id="UP000764110"/>
    </source>
</evidence>
<dbReference type="AlphaFoldDB" id="A0A9P8MJ76"/>
<dbReference type="InterPro" id="IPR021848">
    <property type="entry name" value="HODM_asu-like"/>
</dbReference>
<comment type="caution">
    <text evidence="1">The sequence shown here is derived from an EMBL/GenBank/DDBJ whole genome shotgun (WGS) entry which is preliminary data.</text>
</comment>
<accession>A0A9P8MJ76</accession>
<dbReference type="Proteomes" id="UP000764110">
    <property type="component" value="Unassembled WGS sequence"/>
</dbReference>
<sequence length="482" mass="53803">MAAIVGHGFKPWISRPDMNSVIGVCVALALITAIYKFIAKSWTATEPQTSTDAKPEGMPAQHDETPSLVIEPLEKFDWQATEPTEYLPIKPVYHITMALQQDTPSRLITIDRDYLDRVTLRRSLIDEKGHAVHGYLPRGKESVAELYTYLLRDYLPARYPTMFRTGPDGTVFENTVTGRTFPIQPPEDADAALRTLGETVEEDLFLLHETPGGHLCVAFMCCFPSGFDPSEKFGNLLKDIHAPVPSYSKIGGSMERFFSKLQVGKSVKRLNWSVQTNNELYTLGNHIKDDAAEVVSEDSIDVNQVTSGRAACKEYSAKSIPADLRQTYLRVELQTLTRLPRTQAVLFSFKTYLYGIRQIREQGSGPELADAIEGLKSGNAPGMWSCGVGVARATRVCFNWQPHTLELGQSAVASQVKATKADWYTRSLFYVRYLFGTASATSALVLVHNRSRSRLHDVFTSSRPLRPPLTCFADQRPHCPSY</sequence>
<dbReference type="Pfam" id="PF11927">
    <property type="entry name" value="HODM_asu-like"/>
    <property type="match status" value="1"/>
</dbReference>
<proteinExistence type="predicted"/>